<name>A0AAQ1RVZ7_9FIRM</name>
<feature type="domain" description="RCK N-terminal" evidence="7">
    <location>
        <begin position="228"/>
        <end position="345"/>
    </location>
</feature>
<evidence type="ECO:0000313" key="12">
    <source>
        <dbReference type="Proteomes" id="UP000474718"/>
    </source>
</evidence>
<dbReference type="EMBL" id="WWVX01000002">
    <property type="protein sequence ID" value="MZL68870.1"/>
    <property type="molecule type" value="Genomic_DNA"/>
</dbReference>
<dbReference type="RefSeq" id="WP_021660952.1">
    <property type="nucleotide sequence ID" value="NZ_FQVY01000002.1"/>
</dbReference>
<dbReference type="PRINTS" id="PR00335">
    <property type="entry name" value="KUPTAKETRKA"/>
</dbReference>
<dbReference type="InterPro" id="IPR003148">
    <property type="entry name" value="RCK_N"/>
</dbReference>
<keyword evidence="5" id="KW-0520">NAD</keyword>
<reference evidence="9 12" key="3">
    <citation type="journal article" date="2019" name="Nat. Med.">
        <title>A library of human gut bacterial isolates paired with longitudinal multiomics data enables mechanistic microbiome research.</title>
        <authorList>
            <person name="Poyet M."/>
            <person name="Groussin M."/>
            <person name="Gibbons S.M."/>
            <person name="Avila-Pacheco J."/>
            <person name="Jiang X."/>
            <person name="Kearney S.M."/>
            <person name="Perrotta A.R."/>
            <person name="Berdy B."/>
            <person name="Zhao S."/>
            <person name="Lieberman T.D."/>
            <person name="Swanson P.K."/>
            <person name="Smith M."/>
            <person name="Roesemann S."/>
            <person name="Alexander J.E."/>
            <person name="Rich S.A."/>
            <person name="Livny J."/>
            <person name="Vlamakis H."/>
            <person name="Clish C."/>
            <person name="Bullock K."/>
            <person name="Deik A."/>
            <person name="Scott J."/>
            <person name="Pierce K.A."/>
            <person name="Xavier R.J."/>
            <person name="Alm E.J."/>
        </authorList>
    </citation>
    <scope>NUCLEOTIDE SEQUENCE [LARGE SCALE GENOMIC DNA]</scope>
    <source>
        <strain evidence="9 12">BIOML-A2</strain>
    </source>
</reference>
<dbReference type="AlphaFoldDB" id="A0AAQ1RVZ7"/>
<evidence type="ECO:0000259" key="7">
    <source>
        <dbReference type="PROSITE" id="PS51201"/>
    </source>
</evidence>
<evidence type="ECO:0000256" key="3">
    <source>
        <dbReference type="ARBA" id="ARBA00022538"/>
    </source>
</evidence>
<keyword evidence="12" id="KW-1185">Reference proteome</keyword>
<feature type="domain" description="RCK C-terminal" evidence="8">
    <location>
        <begin position="370"/>
        <end position="453"/>
    </location>
</feature>
<accession>A0AAQ1RVZ7</accession>
<dbReference type="InterPro" id="IPR006037">
    <property type="entry name" value="RCK_C"/>
</dbReference>
<keyword evidence="3" id="KW-0633">Potassium transport</keyword>
<dbReference type="SUPFAM" id="SSF51735">
    <property type="entry name" value="NAD(P)-binding Rossmann-fold domains"/>
    <property type="match status" value="2"/>
</dbReference>
<sequence>MKIVIVGDGKVGLALTARLSRAGHDVVVIDRDPRVLEESLQTYDVMVVQGNGACKSVLEEAGIDTADLLIAATSSDEINLLCCMVANKMANVHTIARVRSPEYAGQLNFLKDELGLSMTINPEMAAAREIDHLLQFPSFLKRDRFAKGRVEIVELKICADSPLRGKPLSQLYKLIRVKVLVCAVERRGMVYIPSGAFTLEEGDKISVTADSKDLVTLLKNLGLTTERTRSALIIGGSRIAYYLARRLLSSGITVKIIEQDITRCEELAALLPKATIINADGSRQDILRAEGITSTDAVVTLTDMDEENLIISMYATHVGVPKSITKINRAEYVDTFSDLGIDTVISPKDLCCTDIVRYVRAMENTTGGAVQTLHYIVEGKAEALEFVATSATRHLDEPLTQVPIKPNILLSCILRGGKTIIPQGSDCIRLGDTVIVVTTAEQTIRDLGDIFAG</sequence>
<evidence type="ECO:0000313" key="11">
    <source>
        <dbReference type="Proteomes" id="UP000184089"/>
    </source>
</evidence>
<keyword evidence="6" id="KW-0406">Ion transport</keyword>
<dbReference type="GO" id="GO:0005886">
    <property type="term" value="C:plasma membrane"/>
    <property type="evidence" value="ECO:0007669"/>
    <property type="project" value="InterPro"/>
</dbReference>
<keyword evidence="2" id="KW-0813">Transport</keyword>
<dbReference type="PROSITE" id="PS51201">
    <property type="entry name" value="RCK_N"/>
    <property type="match status" value="2"/>
</dbReference>
<dbReference type="InterPro" id="IPR006036">
    <property type="entry name" value="K_uptake_TrkA"/>
</dbReference>
<reference evidence="11" key="2">
    <citation type="submission" date="2016-11" db="EMBL/GenBank/DDBJ databases">
        <authorList>
            <person name="Jaros S."/>
            <person name="Januszkiewicz K."/>
            <person name="Wedrychowicz H."/>
        </authorList>
    </citation>
    <scope>NUCLEOTIDE SEQUENCE [LARGE SCALE GENOMIC DNA]</scope>
    <source>
        <strain evidence="11">DSM 4029</strain>
    </source>
</reference>
<evidence type="ECO:0000259" key="8">
    <source>
        <dbReference type="PROSITE" id="PS51202"/>
    </source>
</evidence>
<dbReference type="SUPFAM" id="SSF116726">
    <property type="entry name" value="TrkA C-terminal domain-like"/>
    <property type="match status" value="2"/>
</dbReference>
<evidence type="ECO:0000313" key="10">
    <source>
        <dbReference type="EMBL" id="SHG08686.1"/>
    </source>
</evidence>
<keyword evidence="4" id="KW-0630">Potassium</keyword>
<dbReference type="InterPro" id="IPR050721">
    <property type="entry name" value="Trk_Ktr_HKT_K-transport"/>
</dbReference>
<dbReference type="Pfam" id="PF02080">
    <property type="entry name" value="TrkA_C"/>
    <property type="match status" value="1"/>
</dbReference>
<proteinExistence type="predicted"/>
<dbReference type="PANTHER" id="PTHR43833:SF5">
    <property type="entry name" value="TRK SYSTEM POTASSIUM UPTAKE PROTEIN TRKA"/>
    <property type="match status" value="1"/>
</dbReference>
<dbReference type="NCBIfam" id="NF007041">
    <property type="entry name" value="PRK09496.3-4"/>
    <property type="match status" value="1"/>
</dbReference>
<feature type="domain" description="RCK N-terminal" evidence="7">
    <location>
        <begin position="1"/>
        <end position="124"/>
    </location>
</feature>
<evidence type="ECO:0000256" key="1">
    <source>
        <dbReference type="ARBA" id="ARBA00017378"/>
    </source>
</evidence>
<reference evidence="10" key="1">
    <citation type="submission" date="2016-11" db="EMBL/GenBank/DDBJ databases">
        <authorList>
            <person name="Varghese N."/>
            <person name="Submissions S."/>
        </authorList>
    </citation>
    <scope>NUCLEOTIDE SEQUENCE</scope>
    <source>
        <strain evidence="10">DSM 4029</strain>
    </source>
</reference>
<evidence type="ECO:0000256" key="5">
    <source>
        <dbReference type="ARBA" id="ARBA00023027"/>
    </source>
</evidence>
<dbReference type="PROSITE" id="PS51202">
    <property type="entry name" value="RCK_C"/>
    <property type="match status" value="2"/>
</dbReference>
<protein>
    <recommendedName>
        <fullName evidence="1">Trk system potassium uptake protein TrkA</fullName>
    </recommendedName>
</protein>
<evidence type="ECO:0000256" key="2">
    <source>
        <dbReference type="ARBA" id="ARBA00022448"/>
    </source>
</evidence>
<feature type="domain" description="RCK C-terminal" evidence="8">
    <location>
        <begin position="140"/>
        <end position="224"/>
    </location>
</feature>
<evidence type="ECO:0000256" key="6">
    <source>
        <dbReference type="ARBA" id="ARBA00023065"/>
    </source>
</evidence>
<gene>
    <name evidence="9" type="primary">trkA</name>
    <name evidence="9" type="ORF">GT747_03650</name>
    <name evidence="10" type="ORF">SAMN05444424_1416</name>
</gene>
<evidence type="ECO:0000256" key="4">
    <source>
        <dbReference type="ARBA" id="ARBA00022958"/>
    </source>
</evidence>
<dbReference type="NCBIfam" id="NF007039">
    <property type="entry name" value="PRK09496.3-2"/>
    <property type="match status" value="1"/>
</dbReference>
<dbReference type="NCBIfam" id="NF007033">
    <property type="entry name" value="PRK09496.1-5"/>
    <property type="match status" value="1"/>
</dbReference>
<organism evidence="10 11">
    <name type="scientific">Bittarella massiliensis</name>
    <name type="common">ex Durand et al. 2017</name>
    <dbReference type="NCBI Taxonomy" id="1720313"/>
    <lineage>
        <taxon>Bacteria</taxon>
        <taxon>Bacillati</taxon>
        <taxon>Bacillota</taxon>
        <taxon>Clostridia</taxon>
        <taxon>Eubacteriales</taxon>
        <taxon>Oscillospiraceae</taxon>
        <taxon>Bittarella (ex Durand et al. 2017)</taxon>
    </lineage>
</organism>
<dbReference type="PANTHER" id="PTHR43833">
    <property type="entry name" value="POTASSIUM CHANNEL PROTEIN 2-RELATED-RELATED"/>
    <property type="match status" value="1"/>
</dbReference>
<dbReference type="NCBIfam" id="NF007031">
    <property type="entry name" value="PRK09496.1-2"/>
    <property type="match status" value="1"/>
</dbReference>
<dbReference type="InterPro" id="IPR036291">
    <property type="entry name" value="NAD(P)-bd_dom_sf"/>
</dbReference>
<dbReference type="Gene3D" id="3.40.50.720">
    <property type="entry name" value="NAD(P)-binding Rossmann-like Domain"/>
    <property type="match status" value="2"/>
</dbReference>
<dbReference type="InterPro" id="IPR036721">
    <property type="entry name" value="RCK_C_sf"/>
</dbReference>
<dbReference type="Proteomes" id="UP000184089">
    <property type="component" value="Unassembled WGS sequence"/>
</dbReference>
<evidence type="ECO:0000313" key="9">
    <source>
        <dbReference type="EMBL" id="MZL68870.1"/>
    </source>
</evidence>
<dbReference type="GO" id="GO:0015079">
    <property type="term" value="F:potassium ion transmembrane transporter activity"/>
    <property type="evidence" value="ECO:0007669"/>
    <property type="project" value="InterPro"/>
</dbReference>
<comment type="caution">
    <text evidence="10">The sequence shown here is derived from an EMBL/GenBank/DDBJ whole genome shotgun (WGS) entry which is preliminary data.</text>
</comment>
<dbReference type="Proteomes" id="UP000474718">
    <property type="component" value="Unassembled WGS sequence"/>
</dbReference>
<dbReference type="Pfam" id="PF02254">
    <property type="entry name" value="TrkA_N"/>
    <property type="match status" value="2"/>
</dbReference>
<dbReference type="Gene3D" id="3.30.70.1450">
    <property type="entry name" value="Regulator of K+ conductance, C-terminal domain"/>
    <property type="match status" value="2"/>
</dbReference>
<dbReference type="EMBL" id="FQVY01000002">
    <property type="protein sequence ID" value="SHG08686.1"/>
    <property type="molecule type" value="Genomic_DNA"/>
</dbReference>